<evidence type="ECO:0000313" key="8">
    <source>
        <dbReference type="Proteomes" id="UP000319514"/>
    </source>
</evidence>
<protein>
    <submittedName>
        <fullName evidence="7">Hyaluronan synthase</fullName>
    </submittedName>
</protein>
<evidence type="ECO:0000256" key="6">
    <source>
        <dbReference type="SAM" id="Phobius"/>
    </source>
</evidence>
<evidence type="ECO:0000256" key="3">
    <source>
        <dbReference type="ARBA" id="ARBA00022676"/>
    </source>
</evidence>
<dbReference type="GO" id="GO:0030213">
    <property type="term" value="P:hyaluronan biosynthetic process"/>
    <property type="evidence" value="ECO:0007669"/>
    <property type="project" value="TreeGrafter"/>
</dbReference>
<name>A0A542ZL24_9MICO</name>
<comment type="subcellular location">
    <subcellularLocation>
        <location evidence="1">Cell membrane</location>
    </subcellularLocation>
</comment>
<dbReference type="AlphaFoldDB" id="A0A542ZL24"/>
<keyword evidence="3" id="KW-0328">Glycosyltransferase</keyword>
<evidence type="ECO:0000256" key="1">
    <source>
        <dbReference type="ARBA" id="ARBA00004236"/>
    </source>
</evidence>
<feature type="transmembrane region" description="Helical" evidence="6">
    <location>
        <begin position="37"/>
        <end position="58"/>
    </location>
</feature>
<dbReference type="InterPro" id="IPR029044">
    <property type="entry name" value="Nucleotide-diphossugar_trans"/>
</dbReference>
<keyword evidence="5 6" id="KW-0472">Membrane</keyword>
<proteinExistence type="predicted"/>
<dbReference type="GO" id="GO:0085029">
    <property type="term" value="P:extracellular matrix assembly"/>
    <property type="evidence" value="ECO:0007669"/>
    <property type="project" value="TreeGrafter"/>
</dbReference>
<dbReference type="SUPFAM" id="SSF53448">
    <property type="entry name" value="Nucleotide-diphospho-sugar transferases"/>
    <property type="match status" value="1"/>
</dbReference>
<comment type="caution">
    <text evidence="7">The sequence shown here is derived from an EMBL/GenBank/DDBJ whole genome shotgun (WGS) entry which is preliminary data.</text>
</comment>
<evidence type="ECO:0000256" key="4">
    <source>
        <dbReference type="ARBA" id="ARBA00022679"/>
    </source>
</evidence>
<dbReference type="RefSeq" id="WP_141788836.1">
    <property type="nucleotide sequence ID" value="NZ_BAAAKX010000007.1"/>
</dbReference>
<dbReference type="OrthoDB" id="9797391at2"/>
<dbReference type="Gene3D" id="3.90.550.10">
    <property type="entry name" value="Spore Coat Polysaccharide Biosynthesis Protein SpsA, Chain A"/>
    <property type="match status" value="1"/>
</dbReference>
<organism evidence="7 8">
    <name type="scientific">Oryzihumus leptocrescens</name>
    <dbReference type="NCBI Taxonomy" id="297536"/>
    <lineage>
        <taxon>Bacteria</taxon>
        <taxon>Bacillati</taxon>
        <taxon>Actinomycetota</taxon>
        <taxon>Actinomycetes</taxon>
        <taxon>Micrococcales</taxon>
        <taxon>Intrasporangiaceae</taxon>
        <taxon>Oryzihumus</taxon>
    </lineage>
</organism>
<dbReference type="PANTHER" id="PTHR22913:SF12">
    <property type="entry name" value="MANNURONAN SYNTHASE"/>
    <property type="match status" value="1"/>
</dbReference>
<gene>
    <name evidence="7" type="ORF">FB474_2402</name>
</gene>
<reference evidence="7 8" key="1">
    <citation type="submission" date="2019-06" db="EMBL/GenBank/DDBJ databases">
        <title>Sequencing the genomes of 1000 actinobacteria strains.</title>
        <authorList>
            <person name="Klenk H.-P."/>
        </authorList>
    </citation>
    <scope>NUCLEOTIDE SEQUENCE [LARGE SCALE GENOMIC DNA]</scope>
    <source>
        <strain evidence="7 8">DSM 18082</strain>
    </source>
</reference>
<evidence type="ECO:0000256" key="5">
    <source>
        <dbReference type="ARBA" id="ARBA00023136"/>
    </source>
</evidence>
<sequence length="446" mass="49849">MSPRWGMALGAVVLVALTVWGARHVYAVAHPDLDPGHRFTVVYAVAFAILCWQTLLALSERPYVTSAEQLQLLHRLRVVTNVPIYNEDPAALKETIASLLDQTRLPQVIHAVNDGSTRVDYADVRAWAETAATERGVELVWFDKPNGGKRSAQVVTFSSTPDADIYLTVDSDAVLDERALEEGLKPFADPEVTSVAGVVQALNNRANLLARLTDLWFVIGQMTDRSSLSTMGSVLVNSGPLALYRAQVVRDHLHTYASEEFLGRRVEFSDDSMLTLFCLCAGKTVQQPTAFAFTLMPETLDHHLRQYLRWMRGAFIRSFWRFRYLPTNRYAYWAHLAGWVQTLVSLWVFIALFVMGAARDPGSVPHLLLIPVLVGYGQALRYFSARRSDEPAWSRALTVLLSPLAALWAFFGLRLVRLYAIATCRRTGWGTRESVEVALARPARAS</sequence>
<accession>A0A542ZL24</accession>
<keyword evidence="4" id="KW-0808">Transferase</keyword>
<dbReference type="GO" id="GO:0005886">
    <property type="term" value="C:plasma membrane"/>
    <property type="evidence" value="ECO:0007669"/>
    <property type="project" value="UniProtKB-SubCell"/>
</dbReference>
<dbReference type="Pfam" id="PF13641">
    <property type="entry name" value="Glyco_tranf_2_3"/>
    <property type="match status" value="1"/>
</dbReference>
<keyword evidence="6" id="KW-0812">Transmembrane</keyword>
<keyword evidence="2" id="KW-1003">Cell membrane</keyword>
<feature type="transmembrane region" description="Helical" evidence="6">
    <location>
        <begin position="364"/>
        <end position="384"/>
    </location>
</feature>
<dbReference type="EMBL" id="VFOQ01000001">
    <property type="protein sequence ID" value="TQL60999.1"/>
    <property type="molecule type" value="Genomic_DNA"/>
</dbReference>
<keyword evidence="6" id="KW-1133">Transmembrane helix</keyword>
<dbReference type="Proteomes" id="UP000319514">
    <property type="component" value="Unassembled WGS sequence"/>
</dbReference>
<feature type="transmembrane region" description="Helical" evidence="6">
    <location>
        <begin position="396"/>
        <end position="416"/>
    </location>
</feature>
<dbReference type="PANTHER" id="PTHR22913">
    <property type="entry name" value="HYALURONAN SYNTHASE"/>
    <property type="match status" value="1"/>
</dbReference>
<dbReference type="GO" id="GO:0050501">
    <property type="term" value="F:hyaluronan synthase activity"/>
    <property type="evidence" value="ECO:0007669"/>
    <property type="project" value="TreeGrafter"/>
</dbReference>
<keyword evidence="8" id="KW-1185">Reference proteome</keyword>
<evidence type="ECO:0000313" key="7">
    <source>
        <dbReference type="EMBL" id="TQL60999.1"/>
    </source>
</evidence>
<evidence type="ECO:0000256" key="2">
    <source>
        <dbReference type="ARBA" id="ARBA00022475"/>
    </source>
</evidence>
<feature type="transmembrane region" description="Helical" evidence="6">
    <location>
        <begin position="330"/>
        <end position="358"/>
    </location>
</feature>